<organism evidence="1 2">
    <name type="scientific">Lactuca saligna</name>
    <name type="common">Willowleaf lettuce</name>
    <dbReference type="NCBI Taxonomy" id="75948"/>
    <lineage>
        <taxon>Eukaryota</taxon>
        <taxon>Viridiplantae</taxon>
        <taxon>Streptophyta</taxon>
        <taxon>Embryophyta</taxon>
        <taxon>Tracheophyta</taxon>
        <taxon>Spermatophyta</taxon>
        <taxon>Magnoliopsida</taxon>
        <taxon>eudicotyledons</taxon>
        <taxon>Gunneridae</taxon>
        <taxon>Pentapetalae</taxon>
        <taxon>asterids</taxon>
        <taxon>campanulids</taxon>
        <taxon>Asterales</taxon>
        <taxon>Asteraceae</taxon>
        <taxon>Cichorioideae</taxon>
        <taxon>Cichorieae</taxon>
        <taxon>Lactucinae</taxon>
        <taxon>Lactuca</taxon>
    </lineage>
</organism>
<evidence type="ECO:0000313" key="2">
    <source>
        <dbReference type="Proteomes" id="UP001177003"/>
    </source>
</evidence>
<dbReference type="Proteomes" id="UP001177003">
    <property type="component" value="Chromosome 0"/>
</dbReference>
<dbReference type="Gene3D" id="2.40.50.140">
    <property type="entry name" value="Nucleic acid-binding proteins"/>
    <property type="match status" value="1"/>
</dbReference>
<evidence type="ECO:0000313" key="1">
    <source>
        <dbReference type="EMBL" id="CAI9260279.1"/>
    </source>
</evidence>
<dbReference type="EMBL" id="OX465086">
    <property type="protein sequence ID" value="CAI9260279.1"/>
    <property type="molecule type" value="Genomic_DNA"/>
</dbReference>
<evidence type="ECO:0008006" key="3">
    <source>
        <dbReference type="Google" id="ProtNLM"/>
    </source>
</evidence>
<dbReference type="AlphaFoldDB" id="A0AA35XYV7"/>
<reference evidence="1" key="1">
    <citation type="submission" date="2023-04" db="EMBL/GenBank/DDBJ databases">
        <authorList>
            <person name="Vijverberg K."/>
            <person name="Xiong W."/>
            <person name="Schranz E."/>
        </authorList>
    </citation>
    <scope>NUCLEOTIDE SEQUENCE</scope>
</reference>
<sequence>MMMMTNQLASWEIMEGEDNEMENLQKAIEDLWMQNGPEMSVDTNKQTAESIQINGALSIPLVALGFMTRMSQLVRLPRNMLLSVDRQLVQTIVPGTRLTIMGIYNIFQASNTSTSHKGAVAIRQPYIRVVGIEETNEATRGPANFTQEEVLRKL</sequence>
<keyword evidence="2" id="KW-1185">Reference proteome</keyword>
<accession>A0AA35XYV7</accession>
<dbReference type="SUPFAM" id="SSF50249">
    <property type="entry name" value="Nucleic acid-binding proteins"/>
    <property type="match status" value="1"/>
</dbReference>
<protein>
    <recommendedName>
        <fullName evidence="3">DNA helicase</fullName>
    </recommendedName>
</protein>
<name>A0AA35XYV7_LACSI</name>
<proteinExistence type="predicted"/>
<gene>
    <name evidence="1" type="ORF">LSALG_LOCUS1121</name>
</gene>
<dbReference type="InterPro" id="IPR012340">
    <property type="entry name" value="NA-bd_OB-fold"/>
</dbReference>